<keyword evidence="5 13" id="KW-0732">Signal</keyword>
<accession>A0ABQ1ITC6</accession>
<comment type="subcellular location">
    <subcellularLocation>
        <location evidence="1 10">Cell outer membrane</location>
        <topology evidence="1 10">Multi-pass membrane protein</topology>
    </subcellularLocation>
</comment>
<dbReference type="PANTHER" id="PTHR30069:SF53">
    <property type="entry name" value="COLICIN I RECEPTOR-RELATED"/>
    <property type="match status" value="1"/>
</dbReference>
<dbReference type="InterPro" id="IPR000531">
    <property type="entry name" value="Beta-barrel_TonB"/>
</dbReference>
<evidence type="ECO:0000259" key="15">
    <source>
        <dbReference type="Pfam" id="PF07715"/>
    </source>
</evidence>
<dbReference type="CDD" id="cd01347">
    <property type="entry name" value="ligand_gated_channel"/>
    <property type="match status" value="1"/>
</dbReference>
<keyword evidence="2 10" id="KW-0813">Transport</keyword>
<reference evidence="17" key="1">
    <citation type="journal article" date="2019" name="Int. J. Syst. Evol. Microbiol.">
        <title>The Global Catalogue of Microorganisms (GCM) 10K type strain sequencing project: providing services to taxonomists for standard genome sequencing and annotation.</title>
        <authorList>
            <consortium name="The Broad Institute Genomics Platform"/>
            <consortium name="The Broad Institute Genome Sequencing Center for Infectious Disease"/>
            <person name="Wu L."/>
            <person name="Ma J."/>
        </authorList>
    </citation>
    <scope>NUCLEOTIDE SEQUENCE [LARGE SCALE GENOMIC DNA]</scope>
    <source>
        <strain evidence="17">CGMCC 1.10188</strain>
    </source>
</reference>
<evidence type="ECO:0000256" key="11">
    <source>
        <dbReference type="PROSITE-ProRule" id="PRU10144"/>
    </source>
</evidence>
<proteinExistence type="inferred from homology"/>
<keyword evidence="4 10" id="KW-0812">Transmembrane</keyword>
<evidence type="ECO:0000256" key="4">
    <source>
        <dbReference type="ARBA" id="ARBA00022692"/>
    </source>
</evidence>
<dbReference type="InterPro" id="IPR036942">
    <property type="entry name" value="Beta-barrel_TonB_sf"/>
</dbReference>
<dbReference type="Pfam" id="PF07715">
    <property type="entry name" value="Plug"/>
    <property type="match status" value="1"/>
</dbReference>
<evidence type="ECO:0000313" key="17">
    <source>
        <dbReference type="Proteomes" id="UP000603352"/>
    </source>
</evidence>
<dbReference type="Proteomes" id="UP000603352">
    <property type="component" value="Unassembled WGS sequence"/>
</dbReference>
<keyword evidence="17" id="KW-1185">Reference proteome</keyword>
<dbReference type="Pfam" id="PF00593">
    <property type="entry name" value="TonB_dep_Rec_b-barrel"/>
    <property type="match status" value="1"/>
</dbReference>
<evidence type="ECO:0000256" key="10">
    <source>
        <dbReference type="PROSITE-ProRule" id="PRU01360"/>
    </source>
</evidence>
<feature type="chain" id="PRO_5046729024" evidence="13">
    <location>
        <begin position="45"/>
        <end position="653"/>
    </location>
</feature>
<dbReference type="PROSITE" id="PS01156">
    <property type="entry name" value="TONB_DEPENDENT_REC_2"/>
    <property type="match status" value="1"/>
</dbReference>
<evidence type="ECO:0000256" key="6">
    <source>
        <dbReference type="ARBA" id="ARBA00023065"/>
    </source>
</evidence>
<dbReference type="EMBL" id="BMDZ01000045">
    <property type="protein sequence ID" value="GGB50631.1"/>
    <property type="molecule type" value="Genomic_DNA"/>
</dbReference>
<sequence>MPDTTAHVRRPDSVRRQPANRHVTTAAILTAALAAGLSSPIAQAASDDEVTPLGPISVSAARTPTPLAAIGSAVTVITGEQLDALQIRHVDDALRLVPGVAVSRTGSVGGLSQIRIRGSEGNQTLVRIDGIEVSDPSAGSEFDFAHLLAYEVERIEVLRGPQSALYGSDAMGGVIDITTKRGAGPLSGSLRTEAGGFETREAAGSLSYGDEIFDGMVSVQSFRTDGISVADERAGNPETDGYRNRSAFAKFGWRPTEDLEFALVGRTLRYHAEGDGYSTLPVDGDEETRGTQSFARAEARYAMADGRWRHKLGLAHTEHDRDYRANGSVSSTYLGRRLKTDYQTDYSFDTTTGLPASHDISLAAEYERETVRTHSDWSSVDRAFDATGYAAEYRLGLFNSLFLSVAGRVDQNELFDDAATYRLTAAWVIDGTGTRLRTSYGTGVKNPTLFELFGYSASYRGNPDLKPERARGWDAGVEQSFLGGRITADLGYFSQDIDRLIQGSGNTSLNLDGTSKIDGVEASLTLRPTGWMDLRLTYTYTDGEDAKGEELIRRAPHVASADIATRFLDDRARAGVSVVYNGEQKDWAYDANYARSVVTLGAYTLVGLTAAYDLTDRAEIFGRVDNLFDEQYQEVLGYGSRGRAAYAGLRMRF</sequence>
<keyword evidence="3 10" id="KW-1134">Transmembrane beta strand</keyword>
<evidence type="ECO:0000256" key="7">
    <source>
        <dbReference type="ARBA" id="ARBA00023077"/>
    </source>
</evidence>
<dbReference type="PANTHER" id="PTHR30069">
    <property type="entry name" value="TONB-DEPENDENT OUTER MEMBRANE RECEPTOR"/>
    <property type="match status" value="1"/>
</dbReference>
<dbReference type="PROSITE" id="PS52016">
    <property type="entry name" value="TONB_DEPENDENT_REC_3"/>
    <property type="match status" value="1"/>
</dbReference>
<evidence type="ECO:0000313" key="16">
    <source>
        <dbReference type="EMBL" id="GGB50631.1"/>
    </source>
</evidence>
<dbReference type="Gene3D" id="2.40.170.20">
    <property type="entry name" value="TonB-dependent receptor, beta-barrel domain"/>
    <property type="match status" value="1"/>
</dbReference>
<keyword evidence="9 10" id="KW-0998">Cell outer membrane</keyword>
<evidence type="ECO:0000256" key="2">
    <source>
        <dbReference type="ARBA" id="ARBA00022448"/>
    </source>
</evidence>
<dbReference type="InterPro" id="IPR010917">
    <property type="entry name" value="TonB_rcpt_CS"/>
</dbReference>
<organism evidence="16 17">
    <name type="scientific">Tistrella bauzanensis</name>
    <dbReference type="NCBI Taxonomy" id="657419"/>
    <lineage>
        <taxon>Bacteria</taxon>
        <taxon>Pseudomonadati</taxon>
        <taxon>Pseudomonadota</taxon>
        <taxon>Alphaproteobacteria</taxon>
        <taxon>Geminicoccales</taxon>
        <taxon>Geminicoccaceae</taxon>
        <taxon>Tistrella</taxon>
    </lineage>
</organism>
<evidence type="ECO:0000256" key="13">
    <source>
        <dbReference type="SAM" id="SignalP"/>
    </source>
</evidence>
<evidence type="ECO:0000256" key="9">
    <source>
        <dbReference type="ARBA" id="ARBA00023237"/>
    </source>
</evidence>
<evidence type="ECO:0000256" key="3">
    <source>
        <dbReference type="ARBA" id="ARBA00022452"/>
    </source>
</evidence>
<feature type="domain" description="TonB-dependent receptor-like beta-barrel" evidence="14">
    <location>
        <begin position="237"/>
        <end position="627"/>
    </location>
</feature>
<keyword evidence="7 12" id="KW-0798">TonB box</keyword>
<feature type="short sequence motif" description="TonB C-terminal box" evidence="11">
    <location>
        <begin position="636"/>
        <end position="653"/>
    </location>
</feature>
<dbReference type="RefSeq" id="WP_188580126.1">
    <property type="nucleotide sequence ID" value="NZ_BMDZ01000045.1"/>
</dbReference>
<evidence type="ECO:0000256" key="1">
    <source>
        <dbReference type="ARBA" id="ARBA00004571"/>
    </source>
</evidence>
<dbReference type="InterPro" id="IPR039426">
    <property type="entry name" value="TonB-dep_rcpt-like"/>
</dbReference>
<dbReference type="InterPro" id="IPR012910">
    <property type="entry name" value="Plug_dom"/>
</dbReference>
<evidence type="ECO:0000256" key="5">
    <source>
        <dbReference type="ARBA" id="ARBA00022729"/>
    </source>
</evidence>
<keyword evidence="8 10" id="KW-0472">Membrane</keyword>
<gene>
    <name evidence="16" type="ORF">GCM10011505_34620</name>
</gene>
<keyword evidence="16" id="KW-0675">Receptor</keyword>
<evidence type="ECO:0000256" key="8">
    <source>
        <dbReference type="ARBA" id="ARBA00023136"/>
    </source>
</evidence>
<dbReference type="InterPro" id="IPR037066">
    <property type="entry name" value="Plug_dom_sf"/>
</dbReference>
<comment type="similarity">
    <text evidence="10 12">Belongs to the TonB-dependent receptor family.</text>
</comment>
<comment type="caution">
    <text evidence="16">The sequence shown here is derived from an EMBL/GenBank/DDBJ whole genome shotgun (WGS) entry which is preliminary data.</text>
</comment>
<dbReference type="Gene3D" id="2.170.130.10">
    <property type="entry name" value="TonB-dependent receptor, plug domain"/>
    <property type="match status" value="1"/>
</dbReference>
<dbReference type="SUPFAM" id="SSF56935">
    <property type="entry name" value="Porins"/>
    <property type="match status" value="1"/>
</dbReference>
<evidence type="ECO:0000259" key="14">
    <source>
        <dbReference type="Pfam" id="PF00593"/>
    </source>
</evidence>
<evidence type="ECO:0000256" key="12">
    <source>
        <dbReference type="RuleBase" id="RU003357"/>
    </source>
</evidence>
<feature type="domain" description="TonB-dependent receptor plug" evidence="15">
    <location>
        <begin position="69"/>
        <end position="174"/>
    </location>
</feature>
<protein>
    <submittedName>
        <fullName evidence="16">TonB-dependent receptor</fullName>
    </submittedName>
</protein>
<name>A0ABQ1ITC6_9PROT</name>
<feature type="signal peptide" evidence="13">
    <location>
        <begin position="1"/>
        <end position="44"/>
    </location>
</feature>
<keyword evidence="6" id="KW-0406">Ion transport</keyword>